<dbReference type="GO" id="GO:0004148">
    <property type="term" value="F:dihydrolipoyl dehydrogenase (NADH) activity"/>
    <property type="evidence" value="ECO:0007669"/>
    <property type="project" value="UniProtKB-EC"/>
</dbReference>
<reference evidence="4" key="1">
    <citation type="submission" date="2021-11" db="EMBL/GenBank/DDBJ databases">
        <authorList>
            <person name="Bulgarelli D."/>
        </authorList>
    </citation>
    <scope>NUCLEOTIDE SEQUENCE</scope>
    <source>
        <strain evidence="4">Bi133</strain>
    </source>
</reference>
<dbReference type="InterPro" id="IPR004099">
    <property type="entry name" value="Pyr_nucl-diS_OxRdtase_dimer"/>
</dbReference>
<dbReference type="InterPro" id="IPR016156">
    <property type="entry name" value="FAD/NAD-linked_Rdtase_dimer_sf"/>
</dbReference>
<evidence type="ECO:0000313" key="4">
    <source>
        <dbReference type="EMBL" id="CAH0163589.1"/>
    </source>
</evidence>
<dbReference type="PANTHER" id="PTHR22912">
    <property type="entry name" value="DISULFIDE OXIDOREDUCTASE"/>
    <property type="match status" value="1"/>
</dbReference>
<keyword evidence="4" id="KW-0560">Oxidoreductase</keyword>
<dbReference type="Proteomes" id="UP000789326">
    <property type="component" value="Unassembled WGS sequence"/>
</dbReference>
<gene>
    <name evidence="4" type="primary">lpd_1</name>
    <name evidence="4" type="ORF">SRABI133_01010</name>
</gene>
<dbReference type="SUPFAM" id="SSF55424">
    <property type="entry name" value="FAD/NAD-linked reductases, dimerisation (C-terminal) domain"/>
    <property type="match status" value="1"/>
</dbReference>
<dbReference type="PRINTS" id="PR00411">
    <property type="entry name" value="PNDRDTASEI"/>
</dbReference>
<evidence type="ECO:0000313" key="5">
    <source>
        <dbReference type="Proteomes" id="UP000789326"/>
    </source>
</evidence>
<organism evidence="4 5">
    <name type="scientific">Peribacillus simplex</name>
    <dbReference type="NCBI Taxonomy" id="1478"/>
    <lineage>
        <taxon>Bacteria</taxon>
        <taxon>Bacillati</taxon>
        <taxon>Bacillota</taxon>
        <taxon>Bacilli</taxon>
        <taxon>Bacillales</taxon>
        <taxon>Bacillaceae</taxon>
        <taxon>Peribacillus</taxon>
    </lineage>
</organism>
<dbReference type="InterPro" id="IPR050151">
    <property type="entry name" value="Class-I_Pyr_Nuc-Dis_Oxidored"/>
</dbReference>
<proteinExistence type="inferred from homology"/>
<dbReference type="GO" id="GO:0050660">
    <property type="term" value="F:flavin adenine dinucleotide binding"/>
    <property type="evidence" value="ECO:0007669"/>
    <property type="project" value="TreeGrafter"/>
</dbReference>
<name>A0A9W4KP03_9BACI</name>
<dbReference type="Gene3D" id="3.30.390.30">
    <property type="match status" value="1"/>
</dbReference>
<dbReference type="AlphaFoldDB" id="A0A9W4KP03"/>
<evidence type="ECO:0000256" key="2">
    <source>
        <dbReference type="ARBA" id="ARBA00023027"/>
    </source>
</evidence>
<evidence type="ECO:0000256" key="1">
    <source>
        <dbReference type="ARBA" id="ARBA00007532"/>
    </source>
</evidence>
<accession>A0A9W4KP03</accession>
<dbReference type="EMBL" id="CAKKMG010000007">
    <property type="protein sequence ID" value="CAH0163589.1"/>
    <property type="molecule type" value="Genomic_DNA"/>
</dbReference>
<dbReference type="GO" id="GO:0006103">
    <property type="term" value="P:2-oxoglutarate metabolic process"/>
    <property type="evidence" value="ECO:0007669"/>
    <property type="project" value="TreeGrafter"/>
</dbReference>
<dbReference type="PANTHER" id="PTHR22912:SF160">
    <property type="entry name" value="DIHYDROLIPOYL DEHYDROGENASE"/>
    <property type="match status" value="1"/>
</dbReference>
<comment type="caution">
    <text evidence="4">The sequence shown here is derived from an EMBL/GenBank/DDBJ whole genome shotgun (WGS) entry which is preliminary data.</text>
</comment>
<dbReference type="EC" id="1.8.1.4" evidence="4"/>
<protein>
    <submittedName>
        <fullName evidence="4">Dihydrolipoyl dehydrogenase</fullName>
        <ecNumber evidence="4">1.8.1.4</ecNumber>
    </submittedName>
</protein>
<evidence type="ECO:0000259" key="3">
    <source>
        <dbReference type="Pfam" id="PF02852"/>
    </source>
</evidence>
<keyword evidence="2" id="KW-0520">NAD</keyword>
<sequence>MIVDANSHILLGMHMVGADASNLIGEGVLALELAARVEDIALIMHPHPTLTEGWMEAAEAVLGHAIHIVNK</sequence>
<comment type="similarity">
    <text evidence="1">Belongs to the class-I pyridine nucleotide-disulfide oxidoreductase family.</text>
</comment>
<feature type="domain" description="Pyridine nucleotide-disulphide oxidoreductase dimerisation" evidence="3">
    <location>
        <begin position="1"/>
        <end position="58"/>
    </location>
</feature>
<dbReference type="Pfam" id="PF02852">
    <property type="entry name" value="Pyr_redox_dim"/>
    <property type="match status" value="1"/>
</dbReference>